<dbReference type="InterPro" id="IPR025714">
    <property type="entry name" value="Methyltranfer_dom"/>
</dbReference>
<keyword evidence="4" id="KW-1185">Reference proteome</keyword>
<comment type="caution">
    <text evidence="3">The sequence shown here is derived from an EMBL/GenBank/DDBJ whole genome shotgun (WGS) entry which is preliminary data.</text>
</comment>
<evidence type="ECO:0000313" key="3">
    <source>
        <dbReference type="EMBL" id="KQL48743.1"/>
    </source>
</evidence>
<accession>A0ABR5NB20</accession>
<dbReference type="CDD" id="cd02440">
    <property type="entry name" value="AdoMet_MTases"/>
    <property type="match status" value="1"/>
</dbReference>
<sequence>MEPYINVKTSVFDLPGYTEITKARLDHLASMNLTLAGKSVIDVGCGTGRLTEFLIGQGASVFGVDGREDNIQQMRLFYSNVEVEVVDLETDDLLKYGPFDIVFYYGILYRLSDPLHFIKNAEKLCSDMILIETCITDALEPLCKIEIEDGTNNSQSIHHAGSRTSPAYVIFCLKKAGFPYVYPPVEKPAHPDFLHEKKYDYASYNNGRLIREIFVASRNLLNNDRLVLVG</sequence>
<dbReference type="Pfam" id="PF13847">
    <property type="entry name" value="Methyltransf_31"/>
    <property type="match status" value="1"/>
</dbReference>
<feature type="domain" description="Methyltransferase" evidence="2">
    <location>
        <begin position="37"/>
        <end position="135"/>
    </location>
</feature>
<dbReference type="EMBL" id="LJJB01000007">
    <property type="protein sequence ID" value="KQL48743.1"/>
    <property type="molecule type" value="Genomic_DNA"/>
</dbReference>
<dbReference type="PANTHER" id="PTHR43861">
    <property type="entry name" value="TRANS-ACONITATE 2-METHYLTRANSFERASE-RELATED"/>
    <property type="match status" value="1"/>
</dbReference>
<protein>
    <recommendedName>
        <fullName evidence="2">Methyltransferase domain-containing protein</fullName>
    </recommendedName>
</protein>
<dbReference type="InterPro" id="IPR029063">
    <property type="entry name" value="SAM-dependent_MTases_sf"/>
</dbReference>
<keyword evidence="1" id="KW-0808">Transferase</keyword>
<dbReference type="RefSeq" id="WP_055743035.1">
    <property type="nucleotide sequence ID" value="NZ_LJJB01000007.1"/>
</dbReference>
<gene>
    <name evidence="3" type="ORF">AN963_02790</name>
</gene>
<dbReference type="SUPFAM" id="SSF53335">
    <property type="entry name" value="S-adenosyl-L-methionine-dependent methyltransferases"/>
    <property type="match status" value="1"/>
</dbReference>
<name>A0ABR5NB20_BRECH</name>
<evidence type="ECO:0000313" key="4">
    <source>
        <dbReference type="Proteomes" id="UP000051063"/>
    </source>
</evidence>
<reference evidence="3 4" key="1">
    <citation type="submission" date="2015-09" db="EMBL/GenBank/DDBJ databases">
        <title>Genome sequencing project for genomic taxonomy and phylogenomics of Bacillus-like bacteria.</title>
        <authorList>
            <person name="Liu B."/>
            <person name="Wang J."/>
            <person name="Zhu Y."/>
            <person name="Liu G."/>
            <person name="Chen Q."/>
            <person name="Chen Z."/>
            <person name="Lan J."/>
            <person name="Che J."/>
            <person name="Ge C."/>
            <person name="Shi H."/>
            <person name="Pan Z."/>
            <person name="Liu X."/>
        </authorList>
    </citation>
    <scope>NUCLEOTIDE SEQUENCE [LARGE SCALE GENOMIC DNA]</scope>
    <source>
        <strain evidence="3 4">DSM 8552</strain>
    </source>
</reference>
<evidence type="ECO:0000256" key="1">
    <source>
        <dbReference type="ARBA" id="ARBA00022679"/>
    </source>
</evidence>
<dbReference type="PANTHER" id="PTHR43861:SF3">
    <property type="entry name" value="PUTATIVE (AFU_ORTHOLOGUE AFUA_2G14390)-RELATED"/>
    <property type="match status" value="1"/>
</dbReference>
<dbReference type="Gene3D" id="3.40.50.150">
    <property type="entry name" value="Vaccinia Virus protein VP39"/>
    <property type="match status" value="1"/>
</dbReference>
<evidence type="ECO:0000259" key="2">
    <source>
        <dbReference type="Pfam" id="PF13847"/>
    </source>
</evidence>
<dbReference type="Proteomes" id="UP000051063">
    <property type="component" value="Unassembled WGS sequence"/>
</dbReference>
<proteinExistence type="predicted"/>
<organism evidence="3 4">
    <name type="scientific">Brevibacillus choshinensis</name>
    <dbReference type="NCBI Taxonomy" id="54911"/>
    <lineage>
        <taxon>Bacteria</taxon>
        <taxon>Bacillati</taxon>
        <taxon>Bacillota</taxon>
        <taxon>Bacilli</taxon>
        <taxon>Bacillales</taxon>
        <taxon>Paenibacillaceae</taxon>
        <taxon>Brevibacillus</taxon>
    </lineage>
</organism>